<feature type="transmembrane region" description="Helical" evidence="7">
    <location>
        <begin position="249"/>
        <end position="272"/>
    </location>
</feature>
<feature type="transmembrane region" description="Helical" evidence="7">
    <location>
        <begin position="133"/>
        <end position="154"/>
    </location>
</feature>
<feature type="domain" description="ABC transmembrane type-1" evidence="9">
    <location>
        <begin position="139"/>
        <end position="310"/>
    </location>
</feature>
<dbReference type="InterPro" id="IPR039421">
    <property type="entry name" value="Type_1_exporter"/>
</dbReference>
<proteinExistence type="predicted"/>
<reference evidence="10 11" key="1">
    <citation type="journal article" date="2001" name="Proc. Natl. Acad. Sci. U.S.A.">
        <title>Genome sequence of an industrial microorganism Streptomyces avermitilis: deducing the ability of producing secondary metabolites.</title>
        <authorList>
            <person name="Omura S."/>
            <person name="Ikeda H."/>
            <person name="Ishikawa J."/>
            <person name="Hanamoto A."/>
            <person name="Takahashi C."/>
            <person name="Shinose M."/>
            <person name="Takahashi Y."/>
            <person name="Horikawa H."/>
            <person name="Nakazawa H."/>
            <person name="Osonoe T."/>
            <person name="Kikuchi H."/>
            <person name="Shiba T."/>
            <person name="Sakaki Y."/>
            <person name="Hattori M."/>
        </authorList>
    </citation>
    <scope>NUCLEOTIDE SEQUENCE [LARGE SCALE GENOMIC DNA]</scope>
    <source>
        <strain evidence="11">ATCC 31267 / DSM 46492 / JCM 5070 / NBRC 14893 / NCIMB 12804 / NRRL 8165 / MA-4680</strain>
    </source>
</reference>
<dbReference type="RefSeq" id="WP_010982306.1">
    <property type="nucleotide sequence ID" value="NC_003155.5"/>
</dbReference>
<dbReference type="Pfam" id="PF00005">
    <property type="entry name" value="ABC_tran"/>
    <property type="match status" value="1"/>
</dbReference>
<dbReference type="GO" id="GO:0005524">
    <property type="term" value="F:ATP binding"/>
    <property type="evidence" value="ECO:0007669"/>
    <property type="project" value="UniProtKB-KW"/>
</dbReference>
<dbReference type="HOGENOM" id="CLU_000604_84_3_11"/>
<comment type="subcellular location">
    <subcellularLocation>
        <location evidence="1">Cell membrane</location>
        <topology evidence="1">Multi-pass membrane protein</topology>
    </subcellularLocation>
</comment>
<dbReference type="PROSITE" id="PS50929">
    <property type="entry name" value="ABC_TM1F"/>
    <property type="match status" value="1"/>
</dbReference>
<dbReference type="InterPro" id="IPR011527">
    <property type="entry name" value="ABC1_TM_dom"/>
</dbReference>
<dbReference type="Proteomes" id="UP000000428">
    <property type="component" value="Chromosome"/>
</dbReference>
<dbReference type="KEGG" id="sma:SAVERM_868"/>
<reference evidence="10 11" key="3">
    <citation type="journal article" date="2014" name="J. Ind. Microbiol. Biotechnol.">
        <title>Genome mining of the Streptomyces avermitilis genome and development of genome-minimized hosts for heterologous expression of biosynthetic gene clusters.</title>
        <authorList>
            <person name="Ikeda H."/>
            <person name="Shin-ya K."/>
            <person name="Omura S."/>
        </authorList>
    </citation>
    <scope>NUCLEOTIDE SEQUENCE [LARGE SCALE GENOMIC DNA]</scope>
    <source>
        <strain evidence="11">ATCC 31267 / DSM 46492 / JCM 5070 / NBRC 14893 / NCIMB 12804 / NRRL 8165 / MA-4680</strain>
    </source>
</reference>
<feature type="transmembrane region" description="Helical" evidence="7">
    <location>
        <begin position="160"/>
        <end position="179"/>
    </location>
</feature>
<dbReference type="OrthoDB" id="9806127at2"/>
<protein>
    <submittedName>
        <fullName evidence="10">ABC transporter ATP-binding protein</fullName>
    </submittedName>
</protein>
<evidence type="ECO:0000313" key="11">
    <source>
        <dbReference type="Proteomes" id="UP000000428"/>
    </source>
</evidence>
<dbReference type="Gene3D" id="1.20.1560.10">
    <property type="entry name" value="ABC transporter type 1, transmembrane domain"/>
    <property type="match status" value="1"/>
</dbReference>
<dbReference type="AlphaFoldDB" id="Q79ZN6"/>
<dbReference type="SUPFAM" id="SSF52540">
    <property type="entry name" value="P-loop containing nucleoside triphosphate hydrolases"/>
    <property type="match status" value="1"/>
</dbReference>
<dbReference type="GO" id="GO:0016887">
    <property type="term" value="F:ATP hydrolysis activity"/>
    <property type="evidence" value="ECO:0007669"/>
    <property type="project" value="InterPro"/>
</dbReference>
<dbReference type="PROSITE" id="PS50893">
    <property type="entry name" value="ABC_TRANSPORTER_2"/>
    <property type="match status" value="1"/>
</dbReference>
<feature type="domain" description="ABC transporter" evidence="8">
    <location>
        <begin position="346"/>
        <end position="593"/>
    </location>
</feature>
<feature type="transmembrane region" description="Helical" evidence="7">
    <location>
        <begin position="61"/>
        <end position="85"/>
    </location>
</feature>
<keyword evidence="3" id="KW-0547">Nucleotide-binding</keyword>
<evidence type="ECO:0000256" key="2">
    <source>
        <dbReference type="ARBA" id="ARBA00022692"/>
    </source>
</evidence>
<dbReference type="InterPro" id="IPR027417">
    <property type="entry name" value="P-loop_NTPase"/>
</dbReference>
<evidence type="ECO:0000256" key="5">
    <source>
        <dbReference type="ARBA" id="ARBA00022989"/>
    </source>
</evidence>
<evidence type="ECO:0000259" key="8">
    <source>
        <dbReference type="PROSITE" id="PS50893"/>
    </source>
</evidence>
<evidence type="ECO:0000256" key="3">
    <source>
        <dbReference type="ARBA" id="ARBA00022741"/>
    </source>
</evidence>
<dbReference type="Gene3D" id="3.40.50.300">
    <property type="entry name" value="P-loop containing nucleotide triphosphate hydrolases"/>
    <property type="match status" value="1"/>
</dbReference>
<keyword evidence="2 7" id="KW-0812">Transmembrane</keyword>
<evidence type="ECO:0000259" key="9">
    <source>
        <dbReference type="PROSITE" id="PS50929"/>
    </source>
</evidence>
<accession>Q79ZN6</accession>
<evidence type="ECO:0000256" key="7">
    <source>
        <dbReference type="SAM" id="Phobius"/>
    </source>
</evidence>
<gene>
    <name evidence="10" type="ORF">SAVERM_868</name>
</gene>
<dbReference type="InterPro" id="IPR003593">
    <property type="entry name" value="AAA+_ATPase"/>
</dbReference>
<keyword evidence="4 10" id="KW-0067">ATP-binding</keyword>
<reference evidence="10 11" key="2">
    <citation type="journal article" date="2003" name="Nat. Biotechnol.">
        <title>Complete genome sequence and comparative analysis of the industrial microorganism Streptomyces avermitilis.</title>
        <authorList>
            <person name="Ikeda H."/>
            <person name="Ishikawa J."/>
            <person name="Hanamoto A."/>
            <person name="Shinose M."/>
            <person name="Kikuchi H."/>
            <person name="Shiba T."/>
            <person name="Sakaki Y."/>
            <person name="Hattori M."/>
            <person name="Omura S."/>
        </authorList>
    </citation>
    <scope>NUCLEOTIDE SEQUENCE [LARGE SCALE GENOMIC DNA]</scope>
    <source>
        <strain evidence="11">ATCC 31267 / DSM 46492 / JCM 5070 / NBRC 14893 / NCIMB 12804 / NRRL 8165 / MA-4680</strain>
    </source>
</reference>
<evidence type="ECO:0000256" key="6">
    <source>
        <dbReference type="ARBA" id="ARBA00023136"/>
    </source>
</evidence>
<keyword evidence="5 7" id="KW-1133">Transmembrane helix</keyword>
<name>Q79ZN6_STRAW</name>
<dbReference type="SUPFAM" id="SSF90123">
    <property type="entry name" value="ABC transporter transmembrane region"/>
    <property type="match status" value="1"/>
</dbReference>
<evidence type="ECO:0000313" key="10">
    <source>
        <dbReference type="EMBL" id="BAC68578.1"/>
    </source>
</evidence>
<dbReference type="GO" id="GO:0005886">
    <property type="term" value="C:plasma membrane"/>
    <property type="evidence" value="ECO:0007669"/>
    <property type="project" value="UniProtKB-SubCell"/>
</dbReference>
<sequence length="600" mass="63714">MTRPGRPRCGPLRAALALSLEADRRATLITFVSFGLRPTVPVVILYLVRVVVDAIVSHDQTALWTAVGAATLATGLSMGSITYAIELNVRMIEATAAVVDRRLMRTIGGLPGVAHLDNPEVLDRVEMLRQERVHLSEGGDVFALVVGAVVRALVTGLVLAMVQPLLLFLPLLALPSLLASRRGQRKRSDAVARSATTSRLAGHLYTTGTSLPAGKEIRLFGLGPALRERYRTAAADADATVTRAVWGGLALNCAGGALFAVGYCGALFFVLHDFARGTTSLGDVVLVLGLVTSISTQLGQAVVFAGFLHQVLSASRRLLWLERYAADVARPAPTAPAPGPRLSTGIRFEGVHFQYPDTGTSVLRDIDLELPAGTVVAVVGANGAGKSTLIKLLTGLYEPTRGRITVDGVDLREAPLEAWYARTSGCFQDFSRLEFTVQHSVGAGSVPHADEAARVWEAVKRAAAADLVERLPNGLATELGASFDAGTELSGGQWQRIALARACMRRAPCLLVLDEPTAAIDPLAEDALLSAYVDAARQSAAAAGGITLFASHRLSTARGADLIVVVDSGRIVQLGRHGDLMAQRDSIYRDLYERQARAYA</sequence>
<dbReference type="EMBL" id="BA000030">
    <property type="protein sequence ID" value="BAC68578.1"/>
    <property type="molecule type" value="Genomic_DNA"/>
</dbReference>
<evidence type="ECO:0000256" key="1">
    <source>
        <dbReference type="ARBA" id="ARBA00004651"/>
    </source>
</evidence>
<dbReference type="PANTHER" id="PTHR24221:SF654">
    <property type="entry name" value="ATP-BINDING CASSETTE SUB-FAMILY B MEMBER 6"/>
    <property type="match status" value="1"/>
</dbReference>
<dbReference type="SMART" id="SM00382">
    <property type="entry name" value="AAA"/>
    <property type="match status" value="1"/>
</dbReference>
<dbReference type="InterPro" id="IPR036640">
    <property type="entry name" value="ABC1_TM_sf"/>
</dbReference>
<organism evidence="10 11">
    <name type="scientific">Streptomyces avermitilis (strain ATCC 31267 / DSM 46492 / JCM 5070 / NBRC 14893 / NCIMB 12804 / NRRL 8165 / MA-4680)</name>
    <dbReference type="NCBI Taxonomy" id="227882"/>
    <lineage>
        <taxon>Bacteria</taxon>
        <taxon>Bacillati</taxon>
        <taxon>Actinomycetota</taxon>
        <taxon>Actinomycetes</taxon>
        <taxon>Kitasatosporales</taxon>
        <taxon>Streptomycetaceae</taxon>
        <taxon>Streptomyces</taxon>
    </lineage>
</organism>
<feature type="transmembrane region" description="Helical" evidence="7">
    <location>
        <begin position="284"/>
        <end position="308"/>
    </location>
</feature>
<dbReference type="GeneID" id="41537983"/>
<dbReference type="PANTHER" id="PTHR24221">
    <property type="entry name" value="ATP-BINDING CASSETTE SUB-FAMILY B"/>
    <property type="match status" value="1"/>
</dbReference>
<feature type="transmembrane region" description="Helical" evidence="7">
    <location>
        <begin position="28"/>
        <end position="49"/>
    </location>
</feature>
<dbReference type="GO" id="GO:0140359">
    <property type="term" value="F:ABC-type transporter activity"/>
    <property type="evidence" value="ECO:0007669"/>
    <property type="project" value="InterPro"/>
</dbReference>
<dbReference type="InterPro" id="IPR003439">
    <property type="entry name" value="ABC_transporter-like_ATP-bd"/>
</dbReference>
<keyword evidence="11" id="KW-1185">Reference proteome</keyword>
<evidence type="ECO:0000256" key="4">
    <source>
        <dbReference type="ARBA" id="ARBA00022840"/>
    </source>
</evidence>
<dbReference type="GO" id="GO:0034040">
    <property type="term" value="F:ATPase-coupled lipid transmembrane transporter activity"/>
    <property type="evidence" value="ECO:0007669"/>
    <property type="project" value="TreeGrafter"/>
</dbReference>
<dbReference type="eggNOG" id="COG1132">
    <property type="taxonomic scope" value="Bacteria"/>
</dbReference>
<keyword evidence="6 7" id="KW-0472">Membrane</keyword>